<proteinExistence type="predicted"/>
<accession>A0A226EXK2</accession>
<dbReference type="Proteomes" id="UP000198287">
    <property type="component" value="Unassembled WGS sequence"/>
</dbReference>
<dbReference type="AlphaFoldDB" id="A0A226EXK2"/>
<evidence type="ECO:0000313" key="2">
    <source>
        <dbReference type="EMBL" id="OXA61887.1"/>
    </source>
</evidence>
<sequence>MSVASLWISSFLLVTMLMTVAQGRNHPDCDHTQVIRNFQRMCKSYAMWKRSTPNQFMQGDFGNDIGQWSTNNGGGYSPYGRRTAVQPPWWWYPQSSGQQDGGVDSQTYGKSENLDPIYYEGEEVLATLERWRRNREVEEHLENFVRYQCCTNGCPFPGSYLEVEKRTNICSLR</sequence>
<feature type="signal peptide" evidence="1">
    <location>
        <begin position="1"/>
        <end position="23"/>
    </location>
</feature>
<evidence type="ECO:0000313" key="3">
    <source>
        <dbReference type="Proteomes" id="UP000198287"/>
    </source>
</evidence>
<evidence type="ECO:0000256" key="1">
    <source>
        <dbReference type="SAM" id="SignalP"/>
    </source>
</evidence>
<dbReference type="OMA" id="HNICCVT"/>
<comment type="caution">
    <text evidence="2">The sequence shown here is derived from an EMBL/GenBank/DDBJ whole genome shotgun (WGS) entry which is preliminary data.</text>
</comment>
<keyword evidence="1" id="KW-0732">Signal</keyword>
<keyword evidence="3" id="KW-1185">Reference proteome</keyword>
<name>A0A226EXK2_FOLCA</name>
<organism evidence="2 3">
    <name type="scientific">Folsomia candida</name>
    <name type="common">Springtail</name>
    <dbReference type="NCBI Taxonomy" id="158441"/>
    <lineage>
        <taxon>Eukaryota</taxon>
        <taxon>Metazoa</taxon>
        <taxon>Ecdysozoa</taxon>
        <taxon>Arthropoda</taxon>
        <taxon>Hexapoda</taxon>
        <taxon>Collembola</taxon>
        <taxon>Entomobryomorpha</taxon>
        <taxon>Isotomoidea</taxon>
        <taxon>Isotomidae</taxon>
        <taxon>Proisotominae</taxon>
        <taxon>Folsomia</taxon>
    </lineage>
</organism>
<reference evidence="2 3" key="1">
    <citation type="submission" date="2015-12" db="EMBL/GenBank/DDBJ databases">
        <title>The genome of Folsomia candida.</title>
        <authorList>
            <person name="Faddeeva A."/>
            <person name="Derks M.F."/>
            <person name="Anvar Y."/>
            <person name="Smit S."/>
            <person name="Van Straalen N."/>
            <person name="Roelofs D."/>
        </authorList>
    </citation>
    <scope>NUCLEOTIDE SEQUENCE [LARGE SCALE GENOMIC DNA]</scope>
    <source>
        <strain evidence="2 3">VU population</strain>
        <tissue evidence="2">Whole body</tissue>
    </source>
</reference>
<gene>
    <name evidence="2" type="ORF">Fcan01_03084</name>
</gene>
<protein>
    <submittedName>
        <fullName evidence="2">Uncharacterized protein</fullName>
    </submittedName>
</protein>
<feature type="chain" id="PRO_5013393580" evidence="1">
    <location>
        <begin position="24"/>
        <end position="173"/>
    </location>
</feature>
<dbReference type="EMBL" id="LNIX01000001">
    <property type="protein sequence ID" value="OXA61887.1"/>
    <property type="molecule type" value="Genomic_DNA"/>
</dbReference>